<gene>
    <name evidence="1" type="ORF">IXC47_00030</name>
</gene>
<dbReference type="Proteomes" id="UP000657372">
    <property type="component" value="Unassembled WGS sequence"/>
</dbReference>
<evidence type="ECO:0000313" key="2">
    <source>
        <dbReference type="Proteomes" id="UP000657372"/>
    </source>
</evidence>
<organism evidence="1 2">
    <name type="scientific">Herminiimonas contaminans</name>
    <dbReference type="NCBI Taxonomy" id="1111140"/>
    <lineage>
        <taxon>Bacteria</taxon>
        <taxon>Pseudomonadati</taxon>
        <taxon>Pseudomonadota</taxon>
        <taxon>Betaproteobacteria</taxon>
        <taxon>Burkholderiales</taxon>
        <taxon>Oxalobacteraceae</taxon>
        <taxon>Herminiimonas</taxon>
    </lineage>
</organism>
<keyword evidence="2" id="KW-1185">Reference proteome</keyword>
<dbReference type="Pfam" id="PF13009">
    <property type="entry name" value="Integrase_2"/>
    <property type="match status" value="1"/>
</dbReference>
<dbReference type="EMBL" id="JADOEL010000001">
    <property type="protein sequence ID" value="MBF8176061.1"/>
    <property type="molecule type" value="Genomic_DNA"/>
</dbReference>
<protein>
    <submittedName>
        <fullName evidence="1">Integrase family protein</fullName>
    </submittedName>
</protein>
<evidence type="ECO:0000313" key="1">
    <source>
        <dbReference type="EMBL" id="MBF8176061.1"/>
    </source>
</evidence>
<sequence length="859" mass="98274">MPRRKRSIRTPVAADVNFEWMIRELGPEFSEWQKLAVTWLATQHLGLPDRINGLRRFFKNYLHELSLPLAPSILMRRNQPLPDFYTVALPQSHGGIKWNNKVRIFLDWVLENHFSEPDDDGHPVVSPAFWNPVPYRSQKGAIRPNESVHSPLPYRYIVELRECLASGKTFREWEWAHTVKHGHHGVRNDWFEVTEDKIDYKDPDCVWRTRRTSYKRGNRQIFELWSPARSVALLTKLIIPLRTHQVRMLDSGEADTLRYTSNGWLNNRGLHAEGTKKKPIERGIFRQQSDLDLGEIRTSLYINTNKTADVTKQGETGYVIPWQHTELLYWLEKLRNWQEKYNPLPHAISWHDLDHRHLKGPRSDYQLSRMPNTCFLFRDAAAEDDDRYKPIIDETMFSLWYRLLKELELRCAARGETAGEGRPLKFVVEDKTRTTLYPLHSLRVSLLTCLAVDAEVPLVVLAKLVAGHSRVIMTLYYTKIGVVKMTRILDDASKKLQETAEIGLRDFLLEAEYSELSKKLVANNIEGIKAALAIRPEDRNPAGWMGRSYGMCLVGGNTSPDEFNGKIGGCLNGGELLRSNTKDASNNIYAPVPGGAGNCVRCRWFITEPHYIDALRAHFNNLSYHLVEEAKVAKKHEVSMESLKAQRYQAELAKTPFTGQADLVRASTHWESAITKTDQLGHDLIATFRLIKRCFSLIEKGPQEGKDKQQLIAVGGMQDLKLVFENTQSELLQLSGICQDAELYPDENPGEAVFRRSQLLDSALYRDGYQPVFAQLSRDEQLQLGNRFMDHLAVLAQPDDVGNGLRRVVGMIETGQSLAALGLEDDWTSRFELELDRPHARLYDLAARTKALPHPSDIS</sequence>
<proteinExistence type="predicted"/>
<comment type="caution">
    <text evidence="1">The sequence shown here is derived from an EMBL/GenBank/DDBJ whole genome shotgun (WGS) entry which is preliminary data.</text>
</comment>
<dbReference type="RefSeq" id="WP_195874337.1">
    <property type="nucleotide sequence ID" value="NZ_JADOEL010000001.1"/>
</dbReference>
<accession>A0ABS0EMG2</accession>
<reference evidence="1 2" key="1">
    <citation type="submission" date="2020-11" db="EMBL/GenBank/DDBJ databases">
        <title>WGS of Herminiimonas contaminans strain Marseille-Q4544 isolated from planarians Schmidtea mediterranea.</title>
        <authorList>
            <person name="Kangale L."/>
        </authorList>
    </citation>
    <scope>NUCLEOTIDE SEQUENCE [LARGE SCALE GENOMIC DNA]</scope>
    <source>
        <strain evidence="1 2">Marseille-Q4544</strain>
    </source>
</reference>
<name>A0ABS0EMG2_9BURK</name>
<dbReference type="InterPro" id="IPR024965">
    <property type="entry name" value="Putative_integrase"/>
</dbReference>